<dbReference type="InParanoid" id="D6THM1"/>
<proteinExistence type="predicted"/>
<dbReference type="InterPro" id="IPR002052">
    <property type="entry name" value="DNA_methylase_N6_adenine_CS"/>
</dbReference>
<organism evidence="7 8">
    <name type="scientific">Ktedonobacter racemifer DSM 44963</name>
    <dbReference type="NCBI Taxonomy" id="485913"/>
    <lineage>
        <taxon>Bacteria</taxon>
        <taxon>Bacillati</taxon>
        <taxon>Chloroflexota</taxon>
        <taxon>Ktedonobacteria</taxon>
        <taxon>Ktedonobacterales</taxon>
        <taxon>Ktedonobacteraceae</taxon>
        <taxon>Ktedonobacter</taxon>
    </lineage>
</organism>
<dbReference type="Proteomes" id="UP000004508">
    <property type="component" value="Unassembled WGS sequence"/>
</dbReference>
<dbReference type="OrthoDB" id="9815272at2"/>
<dbReference type="PROSITE" id="PS00092">
    <property type="entry name" value="N6_MTASE"/>
    <property type="match status" value="1"/>
</dbReference>
<evidence type="ECO:0000256" key="2">
    <source>
        <dbReference type="ARBA" id="ARBA00022603"/>
    </source>
</evidence>
<dbReference type="REBASE" id="62769">
    <property type="entry name" value="Kra44963ORF10548P"/>
</dbReference>
<dbReference type="InterPro" id="IPR050953">
    <property type="entry name" value="N4_N6_ade-DNA_methylase"/>
</dbReference>
<dbReference type="RefSeq" id="WP_007905334.1">
    <property type="nucleotide sequence ID" value="NZ_ADVG01000001.1"/>
</dbReference>
<dbReference type="AlphaFoldDB" id="D6THM1"/>
<evidence type="ECO:0000256" key="4">
    <source>
        <dbReference type="ARBA" id="ARBA00022691"/>
    </source>
</evidence>
<reference evidence="7 8" key="1">
    <citation type="journal article" date="2011" name="Stand. Genomic Sci.">
        <title>Non-contiguous finished genome sequence and contextual data of the filamentous soil bacterium Ktedonobacter racemifer type strain (SOSP1-21).</title>
        <authorList>
            <person name="Chang Y.J."/>
            <person name="Land M."/>
            <person name="Hauser L."/>
            <person name="Chertkov O."/>
            <person name="Del Rio T.G."/>
            <person name="Nolan M."/>
            <person name="Copeland A."/>
            <person name="Tice H."/>
            <person name="Cheng J.F."/>
            <person name="Lucas S."/>
            <person name="Han C."/>
            <person name="Goodwin L."/>
            <person name="Pitluck S."/>
            <person name="Ivanova N."/>
            <person name="Ovchinikova G."/>
            <person name="Pati A."/>
            <person name="Chen A."/>
            <person name="Palaniappan K."/>
            <person name="Mavromatis K."/>
            <person name="Liolios K."/>
            <person name="Brettin T."/>
            <person name="Fiebig A."/>
            <person name="Rohde M."/>
            <person name="Abt B."/>
            <person name="Goker M."/>
            <person name="Detter J.C."/>
            <person name="Woyke T."/>
            <person name="Bristow J."/>
            <person name="Eisen J.A."/>
            <person name="Markowitz V."/>
            <person name="Hugenholtz P."/>
            <person name="Kyrpides N.C."/>
            <person name="Klenk H.P."/>
            <person name="Lapidus A."/>
        </authorList>
    </citation>
    <scope>NUCLEOTIDE SEQUENCE [LARGE SCALE GENOMIC DNA]</scope>
    <source>
        <strain evidence="8">DSM 44963</strain>
    </source>
</reference>
<evidence type="ECO:0000313" key="8">
    <source>
        <dbReference type="Proteomes" id="UP000004508"/>
    </source>
</evidence>
<feature type="domain" description="Type II methyltransferase M.TaqI-like" evidence="6">
    <location>
        <begin position="373"/>
        <end position="530"/>
    </location>
</feature>
<comment type="caution">
    <text evidence="7">The sequence shown here is derived from an EMBL/GenBank/DDBJ whole genome shotgun (WGS) entry which is preliminary data.</text>
</comment>
<evidence type="ECO:0000256" key="1">
    <source>
        <dbReference type="ARBA" id="ARBA00011900"/>
    </source>
</evidence>
<dbReference type="EMBL" id="ADVG01000001">
    <property type="protein sequence ID" value="EFH89026.1"/>
    <property type="molecule type" value="Genomic_DNA"/>
</dbReference>
<dbReference type="GO" id="GO:0006304">
    <property type="term" value="P:DNA modification"/>
    <property type="evidence" value="ECO:0007669"/>
    <property type="project" value="InterPro"/>
</dbReference>
<dbReference type="EC" id="2.1.1.72" evidence="1"/>
<evidence type="ECO:0000256" key="3">
    <source>
        <dbReference type="ARBA" id="ARBA00022679"/>
    </source>
</evidence>
<dbReference type="eggNOG" id="COG1002">
    <property type="taxonomic scope" value="Bacteria"/>
</dbReference>
<evidence type="ECO:0000259" key="6">
    <source>
        <dbReference type="Pfam" id="PF07669"/>
    </source>
</evidence>
<name>D6THM1_KTERA</name>
<dbReference type="InterPro" id="IPR029063">
    <property type="entry name" value="SAM-dependent_MTases_sf"/>
</dbReference>
<accession>D6THM1</accession>
<dbReference type="Gene3D" id="3.40.50.150">
    <property type="entry name" value="Vaccinia Virus protein VP39"/>
    <property type="match status" value="1"/>
</dbReference>
<dbReference type="GO" id="GO:0003676">
    <property type="term" value="F:nucleic acid binding"/>
    <property type="evidence" value="ECO:0007669"/>
    <property type="project" value="InterPro"/>
</dbReference>
<comment type="catalytic activity">
    <reaction evidence="5">
        <text>a 2'-deoxyadenosine in DNA + S-adenosyl-L-methionine = an N(6)-methyl-2'-deoxyadenosine in DNA + S-adenosyl-L-homocysteine + H(+)</text>
        <dbReference type="Rhea" id="RHEA:15197"/>
        <dbReference type="Rhea" id="RHEA-COMP:12418"/>
        <dbReference type="Rhea" id="RHEA-COMP:12419"/>
        <dbReference type="ChEBI" id="CHEBI:15378"/>
        <dbReference type="ChEBI" id="CHEBI:57856"/>
        <dbReference type="ChEBI" id="CHEBI:59789"/>
        <dbReference type="ChEBI" id="CHEBI:90615"/>
        <dbReference type="ChEBI" id="CHEBI:90616"/>
        <dbReference type="EC" id="2.1.1.72"/>
    </reaction>
</comment>
<dbReference type="SUPFAM" id="SSF53335">
    <property type="entry name" value="S-adenosyl-L-methionine-dependent methyltransferases"/>
    <property type="match status" value="1"/>
</dbReference>
<dbReference type="Pfam" id="PF07669">
    <property type="entry name" value="Eco57I"/>
    <property type="match status" value="1"/>
</dbReference>
<evidence type="ECO:0000313" key="7">
    <source>
        <dbReference type="EMBL" id="EFH89026.1"/>
    </source>
</evidence>
<dbReference type="GO" id="GO:0009007">
    <property type="term" value="F:site-specific DNA-methyltransferase (adenine-specific) activity"/>
    <property type="evidence" value="ECO:0007669"/>
    <property type="project" value="UniProtKB-EC"/>
</dbReference>
<dbReference type="PANTHER" id="PTHR33841">
    <property type="entry name" value="DNA METHYLTRANSFERASE YEEA-RELATED"/>
    <property type="match status" value="1"/>
</dbReference>
<dbReference type="eggNOG" id="COG0827">
    <property type="taxonomic scope" value="Bacteria"/>
</dbReference>
<keyword evidence="4" id="KW-0949">S-adenosyl-L-methionine</keyword>
<gene>
    <name evidence="7" type="ORF">Krac_10548</name>
</gene>
<keyword evidence="3" id="KW-0808">Transferase</keyword>
<keyword evidence="8" id="KW-1185">Reference proteome</keyword>
<dbReference type="InterPro" id="IPR011639">
    <property type="entry name" value="MethylTrfase_TaqI-like_dom"/>
</dbReference>
<dbReference type="PANTHER" id="PTHR33841:SF1">
    <property type="entry name" value="DNA METHYLTRANSFERASE A"/>
    <property type="match status" value="1"/>
</dbReference>
<protein>
    <recommendedName>
        <fullName evidence="1">site-specific DNA-methyltransferase (adenine-specific)</fullName>
        <ecNumber evidence="1">2.1.1.72</ecNumber>
    </recommendedName>
</protein>
<dbReference type="STRING" id="485913.Krac_10548"/>
<evidence type="ECO:0000256" key="5">
    <source>
        <dbReference type="ARBA" id="ARBA00047942"/>
    </source>
</evidence>
<dbReference type="GO" id="GO:0032259">
    <property type="term" value="P:methylation"/>
    <property type="evidence" value="ECO:0007669"/>
    <property type="project" value="UniProtKB-KW"/>
</dbReference>
<keyword evidence="2" id="KW-0489">Methyltransferase</keyword>
<sequence length="802" mass="90827">MDSLSRRGPKRPHSIVKRFCRQCQRLHAQIAGAITGDLPYEERSALALRLLLRLATLYFLQKADFLEADPDYMRHSLEQHQEHHDEPDTYYSQYFLPLLATLLGGSSQDARFHALPHLPLPLFRLSPLEQLMGLADSAFQAVYDLFDTYTWQLARQPFDTQSLTPVALSCLYEQHLNQKKMGAYYTSEDIAYYIACNTLIPYLLETLAKRLSPSALHAMLALPLRHFTPSRYLPAALQEPNFLPLETAFEHTMRHAHLIQLKTHLEHEGIATPMELVTSNLDARQFLLDALTLCEDVEALLAFYDILEHVSVLDPTCGCGAFLCAALDLLQVLYSACLQRLCAFTSPRCQELRASVTSSPGRDYFVLHAILTHNLYGIDLLEEATTICQHQLLLALLACAPPSARQPLPPNLEEHIRSGDILSDSMPAFSWPSFFPQVMARGGFDIVLGNPPYLELQRAPASLLDQPPPSRAPTYGNLYAEVLLRALQLSRADQSYLGLLVPLSLCGSPRFASLRALLRQSSATLWLAHFEIFPCRLFEGAFQRLTLLLARRDTSAAHQTYSTRIQRWYASERPQLIELIHYTPLDSAPATTTFLKLAAPPHAQILHTLARLSDQMALGSLLAPGCTPYFVYYQEATNYWTKAVCHIPFYKKNGVLMTPPHGRFLYFSSESLARVVMAVMNSSLFYTWFATHSDGFHLTHTLVKAFPLPRDLLDSAQLQELALALEHDILRHAHYSTRHTRENVQHTHAGLRIELMEYMLSRSRPLLDQIDTLLAEFYGFTAEELSFLLHYDQKYRAAHDGV</sequence>